<sequence>MGTTSSTLSLDTPSEIRRAINIETKKVDMAMRKKLLSSNNGDTTINLSNDEQIKVFSYILAEKSPAFKRILSNDTRESGEHKIDMTIYNSEAVRYMIEYIYCEQISEIKNMKKKNDMKNIKNMKDMKIDIFFELSHLAEMYDVTTLCDYLEPYIMGMVKQNYMYIIKCCTETTFNKFITKIYDKCVDKIIDIFKNKADIKREHSDLCCRHYDSGRIRNKYDYYKIDKKYACICHKLKTILQTHNLPTLITHLGPEKSDVKQFNYHMEGKLSKIQMDTSFCCEHGSSKAYIAIHIKLYNEIYNAILALPEDYRNDILRTIIVY</sequence>
<organism evidence="3">
    <name type="scientific">Faunusvirus sp</name>
    <dbReference type="NCBI Taxonomy" id="2487766"/>
    <lineage>
        <taxon>Viruses</taxon>
        <taxon>Varidnaviria</taxon>
        <taxon>Bamfordvirae</taxon>
        <taxon>Nucleocytoviricota</taxon>
        <taxon>Megaviricetes</taxon>
        <taxon>Imitervirales</taxon>
        <taxon>Mimiviridae</taxon>
    </lineage>
</organism>
<dbReference type="SMART" id="SM00225">
    <property type="entry name" value="BTB"/>
    <property type="match status" value="1"/>
</dbReference>
<dbReference type="PROSITE" id="PS50097">
    <property type="entry name" value="BTB"/>
    <property type="match status" value="1"/>
</dbReference>
<gene>
    <name evidence="3" type="ORF">Faunusvirus11_15</name>
</gene>
<dbReference type="Pfam" id="PF00651">
    <property type="entry name" value="BTB"/>
    <property type="match status" value="1"/>
</dbReference>
<evidence type="ECO:0000313" key="3">
    <source>
        <dbReference type="EMBL" id="AYV79376.1"/>
    </source>
</evidence>
<dbReference type="SUPFAM" id="SSF54695">
    <property type="entry name" value="POZ domain"/>
    <property type="match status" value="1"/>
</dbReference>
<reference evidence="3" key="1">
    <citation type="submission" date="2018-10" db="EMBL/GenBank/DDBJ databases">
        <title>Hidden diversity of soil giant viruses.</title>
        <authorList>
            <person name="Schulz F."/>
            <person name="Alteio L."/>
            <person name="Goudeau D."/>
            <person name="Ryan E.M."/>
            <person name="Malmstrom R.R."/>
            <person name="Blanchard J."/>
            <person name="Woyke T."/>
        </authorList>
    </citation>
    <scope>NUCLEOTIDE SEQUENCE</scope>
    <source>
        <strain evidence="3">FNV1</strain>
    </source>
</reference>
<accession>A0A3G4ZWU4</accession>
<comment type="similarity">
    <text evidence="1">Belongs to the mimivirus BTB/WD family.</text>
</comment>
<dbReference type="InterPro" id="IPR011333">
    <property type="entry name" value="SKP1/BTB/POZ_sf"/>
</dbReference>
<dbReference type="CDD" id="cd18186">
    <property type="entry name" value="BTB_POZ_ZBTB_KLHL-like"/>
    <property type="match status" value="1"/>
</dbReference>
<evidence type="ECO:0000259" key="2">
    <source>
        <dbReference type="PROSITE" id="PS50097"/>
    </source>
</evidence>
<dbReference type="InterPro" id="IPR000210">
    <property type="entry name" value="BTB/POZ_dom"/>
</dbReference>
<dbReference type="Gene3D" id="3.30.710.10">
    <property type="entry name" value="Potassium Channel Kv1.1, Chain A"/>
    <property type="match status" value="1"/>
</dbReference>
<protein>
    <recommendedName>
        <fullName evidence="2">BTB domain-containing protein</fullName>
    </recommendedName>
</protein>
<dbReference type="EMBL" id="MK072142">
    <property type="protein sequence ID" value="AYV79376.1"/>
    <property type="molecule type" value="Genomic_DNA"/>
</dbReference>
<feature type="domain" description="BTB" evidence="2">
    <location>
        <begin position="41"/>
        <end position="109"/>
    </location>
</feature>
<proteinExistence type="inferred from homology"/>
<evidence type="ECO:0000256" key="1">
    <source>
        <dbReference type="ARBA" id="ARBA00006497"/>
    </source>
</evidence>
<name>A0A3G4ZWU4_9VIRU</name>